<dbReference type="InterPro" id="IPR005084">
    <property type="entry name" value="CBM6"/>
</dbReference>
<dbReference type="GO" id="GO:0016798">
    <property type="term" value="F:hydrolase activity, acting on glycosyl bonds"/>
    <property type="evidence" value="ECO:0007669"/>
    <property type="project" value="UniProtKB-KW"/>
</dbReference>
<dbReference type="SUPFAM" id="SSF48208">
    <property type="entry name" value="Six-hairpin glycosidases"/>
    <property type="match status" value="1"/>
</dbReference>
<evidence type="ECO:0000259" key="2">
    <source>
        <dbReference type="PROSITE" id="PS51175"/>
    </source>
</evidence>
<dbReference type="GO" id="GO:0030246">
    <property type="term" value="F:carbohydrate binding"/>
    <property type="evidence" value="ECO:0007669"/>
    <property type="project" value="InterPro"/>
</dbReference>
<evidence type="ECO:0000313" key="3">
    <source>
        <dbReference type="EMBL" id="ANM86384.1"/>
    </source>
</evidence>
<dbReference type="Gene3D" id="1.50.10.10">
    <property type="match status" value="1"/>
</dbReference>
<keyword evidence="1" id="KW-0732">Signal</keyword>
<proteinExistence type="predicted"/>
<protein>
    <submittedName>
        <fullName evidence="3">Putative six-hairpin glycosidase</fullName>
    </submittedName>
</protein>
<name>A0A1Z1CBC3_CLAUC</name>
<reference evidence="3" key="1">
    <citation type="submission" date="2016-05" db="EMBL/GenBank/DDBJ databases">
        <title>Lichen genome sequencing reveals its rich biosynthetic potential.</title>
        <authorList>
            <person name="Bertrand R.L."/>
            <person name="Abdel-Hameed M."/>
            <person name="Sorensen J.L."/>
        </authorList>
    </citation>
    <scope>NUCLEOTIDE SEQUENCE</scope>
</reference>
<evidence type="ECO:0000256" key="1">
    <source>
        <dbReference type="SAM" id="SignalP"/>
    </source>
</evidence>
<dbReference type="InterPro" id="IPR008928">
    <property type="entry name" value="6-hairpin_glycosidase_sf"/>
</dbReference>
<feature type="chain" id="PRO_5013209878" evidence="1">
    <location>
        <begin position="27"/>
        <end position="826"/>
    </location>
</feature>
<evidence type="ECO:0000313" key="4">
    <source>
        <dbReference type="EMBL" id="AUW31118.1"/>
    </source>
</evidence>
<sequence>MASSMCFWRTLTFLLSFQPIIRPIYGQAPPQPENIGINGTSFLDHQGPISSFYGQTFLRENIPYIDIPDTNIQDVYYYRWSSLARHLHYAIAGTGYVLTEFVQPVEYSMAFDTIDAAAGHQIDEARWLRSDYFTNDYVQFWTRGPGNSTQYTHWILDAAYRKSQVDGDVQFLINQLPGMIDMWNQWYFTFDFGIGLYYFPPTDDAQEFSLPGWVASDGGLTNITLLDMGPDTYRPSHNAYMVANARAIAQTAAAAGNGTVAANFTSIANNLESAIFEYLWDPTQQFFVDVIRPNNSNLTQLQGREEVGLFPFRFGIGLQNQYSDPSSQEVFDAQGFGSEFGPTTLETRNYYYDAIKPATYCCYWNGQSWPFSTAHVLKSLAEIYRTGNSSLTADDYYQVLSTYATTQHDYYGRPFVAEAHYPEVDAWSAYTTNHSEHYDHSTNNDDVITGLLGLIPRTDNMLQISPIIPHNWTYFALENVAYHGHLLTILYDFDGTRYDQSKGLTVYVDGQSFYNSPNHTAFFALPNATSTPSATPIPVNIAVNPKGNDYFPNASATTTYGLDSPFKANDGFIFYDYIPDNRWTNNQSYFFNDTYELFFARPQTFSSITLAIYSDRARGGMVDCPASLEIYGDTGVYASLPNFTAICLPNDRNTISFGQNVTSTFIAVNMYIQRSIAVGLAELEIWVPPSRGPTYYAVDHFLMNTIIEFDKSTKSATVTGAVVGNNTETGSIIFSGVYSEAGGPVTLDVSYTNRATEASMMQVLVNRVPTAGGNLTLPPTGDAYQTISLDGELLAGNNFVTISGGNGYVYYDTLTVSAVNAVKKAA</sequence>
<dbReference type="InterPro" id="IPR012341">
    <property type="entry name" value="6hp_glycosidase-like_sf"/>
</dbReference>
<dbReference type="PROSITE" id="PS51175">
    <property type="entry name" value="CBM6"/>
    <property type="match status" value="1"/>
</dbReference>
<feature type="signal peptide" evidence="1">
    <location>
        <begin position="1"/>
        <end position="26"/>
    </location>
</feature>
<dbReference type="Pfam" id="PF03633">
    <property type="entry name" value="Glyco_hydro_65C"/>
    <property type="match status" value="1"/>
</dbReference>
<dbReference type="InterPro" id="IPR054491">
    <property type="entry name" value="MGH1-like_GH"/>
</dbReference>
<feature type="domain" description="CBM6" evidence="2">
    <location>
        <begin position="693"/>
        <end position="817"/>
    </location>
</feature>
<organism evidence="3">
    <name type="scientific">Cladonia uncialis subsp. uncialis</name>
    <dbReference type="NCBI Taxonomy" id="180999"/>
    <lineage>
        <taxon>Eukaryota</taxon>
        <taxon>Fungi</taxon>
        <taxon>Dikarya</taxon>
        <taxon>Ascomycota</taxon>
        <taxon>Pezizomycotina</taxon>
        <taxon>Lecanoromycetes</taxon>
        <taxon>OSLEUM clade</taxon>
        <taxon>Lecanoromycetidae</taxon>
        <taxon>Lecanorales</taxon>
        <taxon>Lecanorineae</taxon>
        <taxon>Cladoniaceae</taxon>
        <taxon>Cladonia</taxon>
    </lineage>
</organism>
<dbReference type="AlphaFoldDB" id="A0A1Z1CBC3"/>
<keyword evidence="3" id="KW-0378">Hydrolase</keyword>
<accession>A0A1Z1CBC3</accession>
<reference evidence="4" key="2">
    <citation type="submission" date="2017-12" db="EMBL/GenBank/DDBJ databases">
        <title>Genome Sequencing Reveals a Rich Biosynthetic Potential.</title>
        <authorList>
            <person name="Bertrand R.L."/>
            <person name="Abdel-Hameed M.E."/>
            <person name="Sorensen J.L."/>
        </authorList>
    </citation>
    <scope>NUCLEOTIDE SEQUENCE</scope>
</reference>
<dbReference type="GO" id="GO:0005975">
    <property type="term" value="P:carbohydrate metabolic process"/>
    <property type="evidence" value="ECO:0007669"/>
    <property type="project" value="InterPro"/>
</dbReference>
<dbReference type="Pfam" id="PF22422">
    <property type="entry name" value="MGH1-like_GH"/>
    <property type="match status" value="1"/>
</dbReference>
<dbReference type="EMBL" id="KX264254">
    <property type="protein sequence ID" value="ANM86384.1"/>
    <property type="molecule type" value="Genomic_DNA"/>
</dbReference>
<dbReference type="EMBL" id="MG777492">
    <property type="protein sequence ID" value="AUW31118.1"/>
    <property type="molecule type" value="Genomic_DNA"/>
</dbReference>
<dbReference type="Gene3D" id="2.60.120.260">
    <property type="entry name" value="Galactose-binding domain-like"/>
    <property type="match status" value="2"/>
</dbReference>
<dbReference type="InterPro" id="IPR005194">
    <property type="entry name" value="Glyco_hydro_65_C"/>
</dbReference>
<keyword evidence="3" id="KW-0326">Glycosidase</keyword>